<name>A0A1C3E7R8_9PLAN</name>
<dbReference type="Proteomes" id="UP000094828">
    <property type="component" value="Unassembled WGS sequence"/>
</dbReference>
<gene>
    <name evidence="1" type="ORF">A6X21_09225</name>
</gene>
<accession>A0A1C3E7R8</accession>
<dbReference type="RefSeq" id="WP_068850055.1">
    <property type="nucleotide sequence ID" value="NZ_LYDR01000137.1"/>
</dbReference>
<protein>
    <submittedName>
        <fullName evidence="1">Uncharacterized protein</fullName>
    </submittedName>
</protein>
<dbReference type="OrthoDB" id="273841at2"/>
<comment type="caution">
    <text evidence="1">The sequence shown here is derived from an EMBL/GenBank/DDBJ whole genome shotgun (WGS) entry which is preliminary data.</text>
</comment>
<evidence type="ECO:0000313" key="1">
    <source>
        <dbReference type="EMBL" id="ODA29271.1"/>
    </source>
</evidence>
<reference evidence="1 2" key="1">
    <citation type="submission" date="2016-05" db="EMBL/GenBank/DDBJ databases">
        <title>Genomic and physiological characterization of Planctopirus sp. isolated from fresh water lake.</title>
        <authorList>
            <person name="Subhash Y."/>
            <person name="Ramana C."/>
        </authorList>
    </citation>
    <scope>NUCLEOTIDE SEQUENCE [LARGE SCALE GENOMIC DNA]</scope>
    <source>
        <strain evidence="1 2">JC280</strain>
    </source>
</reference>
<dbReference type="STRING" id="1841610.A6X21_09225"/>
<sequence>MLTNSIPVRLFLCLALLLPTWQGCTYKFLRHNYTHLVQSLNDILYQQVLDNLAMFECNSGALPSFAVVGSGSAQVSDARGGSTGLTWNPTTLVSEAAGLTASRTLVETWGATPVMDPGKLRRLRCGFQLIIDGATSYIEVQECPSQKDLDGKPIPAYRVIPSTSDGCLDCIRELIECGFLTPPSKDLLAKSGTLDFKQLPQAEKYQQDLLTQIECKLPRGWYCVGKPCDVPRNAAFVGRYGKVVVWVEATHVDYLSRATLSMLDLATRETPKKAMVTVKHTVEGEGVSTEFTGEIQGDITQYARIAEVIAAAQRLVDETDENKANLLPKAMAPLMDNLREAVKQAPDIDPSSNDIASPVFRIERPGSGPEFFPAPPR</sequence>
<keyword evidence="2" id="KW-1185">Reference proteome</keyword>
<proteinExistence type="predicted"/>
<organism evidence="1 2">
    <name type="scientific">Planctopirus hydrillae</name>
    <dbReference type="NCBI Taxonomy" id="1841610"/>
    <lineage>
        <taxon>Bacteria</taxon>
        <taxon>Pseudomonadati</taxon>
        <taxon>Planctomycetota</taxon>
        <taxon>Planctomycetia</taxon>
        <taxon>Planctomycetales</taxon>
        <taxon>Planctomycetaceae</taxon>
        <taxon>Planctopirus</taxon>
    </lineage>
</organism>
<dbReference type="AlphaFoldDB" id="A0A1C3E7R8"/>
<evidence type="ECO:0000313" key="2">
    <source>
        <dbReference type="Proteomes" id="UP000094828"/>
    </source>
</evidence>
<dbReference type="EMBL" id="LYDR01000137">
    <property type="protein sequence ID" value="ODA29271.1"/>
    <property type="molecule type" value="Genomic_DNA"/>
</dbReference>